<reference evidence="3 4" key="1">
    <citation type="submission" date="2018-02" db="EMBL/GenBank/DDBJ databases">
        <title>Genome sequencing of Solimonas sp. HR-BB.</title>
        <authorList>
            <person name="Lee Y."/>
            <person name="Jeon C.O."/>
        </authorList>
    </citation>
    <scope>NUCLEOTIDE SEQUENCE [LARGE SCALE GENOMIC DNA]</scope>
    <source>
        <strain evidence="3 4">HR-BB</strain>
    </source>
</reference>
<dbReference type="RefSeq" id="WP_104229262.1">
    <property type="nucleotide sequence ID" value="NZ_PSNW01000002.1"/>
</dbReference>
<dbReference type="PANTHER" id="PTHR10983:SF15">
    <property type="entry name" value="ACYLTRANSFERASE YIHG-RELATED"/>
    <property type="match status" value="1"/>
</dbReference>
<dbReference type="Pfam" id="PF01553">
    <property type="entry name" value="Acyltransferase"/>
    <property type="match status" value="1"/>
</dbReference>
<dbReference type="EMBL" id="PSNW01000002">
    <property type="protein sequence ID" value="PPE75036.1"/>
    <property type="molecule type" value="Genomic_DNA"/>
</dbReference>
<dbReference type="CDD" id="cd07990">
    <property type="entry name" value="LPLAT_LCLAT1-like"/>
    <property type="match status" value="1"/>
</dbReference>
<evidence type="ECO:0000313" key="4">
    <source>
        <dbReference type="Proteomes" id="UP000238220"/>
    </source>
</evidence>
<evidence type="ECO:0000313" key="3">
    <source>
        <dbReference type="EMBL" id="PPE75036.1"/>
    </source>
</evidence>
<name>A0A2S5TJ68_9GAMM</name>
<keyword evidence="1" id="KW-0472">Membrane</keyword>
<dbReference type="SUPFAM" id="SSF69593">
    <property type="entry name" value="Glycerol-3-phosphate (1)-acyltransferase"/>
    <property type="match status" value="1"/>
</dbReference>
<dbReference type="AlphaFoldDB" id="A0A2S5TJ68"/>
<feature type="transmembrane region" description="Helical" evidence="1">
    <location>
        <begin position="12"/>
        <end position="39"/>
    </location>
</feature>
<organism evidence="3 4">
    <name type="scientific">Solimonas fluminis</name>
    <dbReference type="NCBI Taxonomy" id="2086571"/>
    <lineage>
        <taxon>Bacteria</taxon>
        <taxon>Pseudomonadati</taxon>
        <taxon>Pseudomonadota</taxon>
        <taxon>Gammaproteobacteria</taxon>
        <taxon>Nevskiales</taxon>
        <taxon>Nevskiaceae</taxon>
        <taxon>Solimonas</taxon>
    </lineage>
</organism>
<keyword evidence="1" id="KW-0812">Transmembrane</keyword>
<keyword evidence="1" id="KW-1133">Transmembrane helix</keyword>
<dbReference type="NCBIfam" id="NF010621">
    <property type="entry name" value="PRK14014.1"/>
    <property type="match status" value="1"/>
</dbReference>
<feature type="domain" description="Phospholipid/glycerol acyltransferase" evidence="2">
    <location>
        <begin position="89"/>
        <end position="231"/>
    </location>
</feature>
<keyword evidence="3" id="KW-0808">Transferase</keyword>
<gene>
    <name evidence="3" type="ORF">C3942_05000</name>
</gene>
<accession>A0A2S5TJ68</accession>
<dbReference type="GO" id="GO:0005886">
    <property type="term" value="C:plasma membrane"/>
    <property type="evidence" value="ECO:0007669"/>
    <property type="project" value="TreeGrafter"/>
</dbReference>
<dbReference type="OrthoDB" id="319710at2"/>
<dbReference type="SMART" id="SM00563">
    <property type="entry name" value="PlsC"/>
    <property type="match status" value="1"/>
</dbReference>
<keyword evidence="4" id="KW-1185">Reference proteome</keyword>
<dbReference type="InterPro" id="IPR002123">
    <property type="entry name" value="Plipid/glycerol_acylTrfase"/>
</dbReference>
<keyword evidence="3" id="KW-0012">Acyltransferase</keyword>
<evidence type="ECO:0000256" key="1">
    <source>
        <dbReference type="SAM" id="Phobius"/>
    </source>
</evidence>
<dbReference type="GO" id="GO:0016746">
    <property type="term" value="F:acyltransferase activity"/>
    <property type="evidence" value="ECO:0007669"/>
    <property type="project" value="UniProtKB-KW"/>
</dbReference>
<proteinExistence type="predicted"/>
<protein>
    <submittedName>
        <fullName evidence="3">Acyltransferase</fullName>
    </submittedName>
</protein>
<evidence type="ECO:0000259" key="2">
    <source>
        <dbReference type="SMART" id="SM00563"/>
    </source>
</evidence>
<sequence length="310" mass="35138">MFSILLPGYLVGIIKFTMMLAVLLFWFAAMLPGVLLKLLPVAAVRRAASRYCVWIAAQWVGSNHLLYRFIHPMQWDIDVRGRMEPGKSYLLISNHQSWADILVLFDLLHGRTPFARFFMKQQLLLVPIIGLVCWAMDFPFMKRHSREAVAANPALRGQDLATTRRACEIYRREPVTVVNFLEGTRFTEAKRVASGSPYKHLLKPKAAGLSFTLNAMGEQFAGIIDVTIAYQPSGKGLVWSWLCGEQDQLAMHVDLLPLPAELLHGDYDGDAEFRTRFQAWVNGLWQRKDARLERMLGDRPALSPTQAAHS</sequence>
<comment type="caution">
    <text evidence="3">The sequence shown here is derived from an EMBL/GenBank/DDBJ whole genome shotgun (WGS) entry which is preliminary data.</text>
</comment>
<dbReference type="PANTHER" id="PTHR10983">
    <property type="entry name" value="1-ACYLGLYCEROL-3-PHOSPHATE ACYLTRANSFERASE-RELATED"/>
    <property type="match status" value="1"/>
</dbReference>
<dbReference type="Proteomes" id="UP000238220">
    <property type="component" value="Unassembled WGS sequence"/>
</dbReference>